<evidence type="ECO:0000313" key="1">
    <source>
        <dbReference type="EMBL" id="CCC49068.1"/>
    </source>
</evidence>
<protein>
    <submittedName>
        <fullName evidence="1">Uncharacterized protein</fullName>
    </submittedName>
</protein>
<dbReference type="AlphaFoldDB" id="G0TYM1"/>
<dbReference type="EMBL" id="HE573023">
    <property type="protein sequence ID" value="CCC49068.1"/>
    <property type="molecule type" value="Genomic_DNA"/>
</dbReference>
<organism evidence="1">
    <name type="scientific">Trypanosoma vivax (strain Y486)</name>
    <dbReference type="NCBI Taxonomy" id="1055687"/>
    <lineage>
        <taxon>Eukaryota</taxon>
        <taxon>Discoba</taxon>
        <taxon>Euglenozoa</taxon>
        <taxon>Kinetoplastea</taxon>
        <taxon>Metakinetoplastina</taxon>
        <taxon>Trypanosomatida</taxon>
        <taxon>Trypanosomatidae</taxon>
        <taxon>Trypanosoma</taxon>
        <taxon>Duttonella</taxon>
    </lineage>
</organism>
<gene>
    <name evidence="1" type="ORF">TVY486_0704020</name>
</gene>
<accession>G0TYM1</accession>
<reference evidence="1" key="1">
    <citation type="journal article" date="2012" name="Proc. Natl. Acad. Sci. U.S.A.">
        <title>Antigenic diversity is generated by distinct evolutionary mechanisms in African trypanosome species.</title>
        <authorList>
            <person name="Jackson A.P."/>
            <person name="Berry A."/>
            <person name="Aslett M."/>
            <person name="Allison H.C."/>
            <person name="Burton P."/>
            <person name="Vavrova-Anderson J."/>
            <person name="Brown R."/>
            <person name="Browne H."/>
            <person name="Corton N."/>
            <person name="Hauser H."/>
            <person name="Gamble J."/>
            <person name="Gilderthorp R."/>
            <person name="Marcello L."/>
            <person name="McQuillan J."/>
            <person name="Otto T.D."/>
            <person name="Quail M.A."/>
            <person name="Sanders M.J."/>
            <person name="van Tonder A."/>
            <person name="Ginger M.L."/>
            <person name="Field M.C."/>
            <person name="Barry J.D."/>
            <person name="Hertz-Fowler C."/>
            <person name="Berriman M."/>
        </authorList>
    </citation>
    <scope>NUCLEOTIDE SEQUENCE</scope>
    <source>
        <strain evidence="1">Y486</strain>
    </source>
</reference>
<name>G0TYM1_TRYVY</name>
<proteinExistence type="predicted"/>
<sequence>MERRKRPLFFGQLADDHSKASHQAGCFLLSNGNNASSHHYYCQLLFTSLHPFPLSRPFLFVLFLLTRAATPLSRGIGAGNFHWCGYIRTEPEHTKVKICTMGEF</sequence>